<keyword evidence="4" id="KW-1185">Reference proteome</keyword>
<proteinExistence type="predicted"/>
<dbReference type="Pfam" id="PF19590">
    <property type="entry name" value="TrbL_3"/>
    <property type="match status" value="1"/>
</dbReference>
<feature type="compositionally biased region" description="Polar residues" evidence="1">
    <location>
        <begin position="478"/>
        <end position="493"/>
    </location>
</feature>
<accession>A0A8J7YLZ6</accession>
<feature type="transmembrane region" description="Helical" evidence="2">
    <location>
        <begin position="200"/>
        <end position="223"/>
    </location>
</feature>
<sequence length="617" mass="63460">MSEFEISEFFELIQYEGGNQGGSGDDNDGNSDGGDGGYDGGNQGGSGDGGGGGVDVNVDVPSVNDFINDFIPEFLRKLVEDLKNQVFTESVLKNPIEAGIDAFLEGLATGIQNAFKSFFRALITPLVETPAPEGNTVAGPVKIAFRGASNDPWGALISNLYFEGIVGLALGLQFITLAAVGLRYKSMDPVVRKQVGRRVVMAFFAIFLWLPVASLATQFFDIIARQIVFAGSAYDIDEVVTTLYSITEIGVANPGLLAILVLVGLYVYLKAIFIAIVRWILIILLTLCMPLVAAFWPLEVWPFNRFSGLAKQVAGAYPGALAGGIPAAVLFRISFETDAWGLPDALTAFVALATIYLAAKAQKEMIVRSSRTAMRVSEQTLGGAKQSVKTPAAVGAGAVTAGAGVAAGAGGAQAAAGGFSALGNAAKGRIGRAAYGAMNLHRGLSNAKFGGSNGSGSSETGGVSGPDPADPGPENEIRTASTSMSDPGGSQSPEPAGPPAQGRLPDTGRGSAAESDAPDLGDTVQYWDLLDEGTTVEDGSPPDDAQQVPSDVDSAAGQVDSADDDDLAAGAAPTTDAGDDGDSPATGGAANAKDLFATDDDVLGPDVYRPRDDSQNI</sequence>
<keyword evidence="2" id="KW-1133">Transmembrane helix</keyword>
<reference evidence="3" key="1">
    <citation type="submission" date="2021-06" db="EMBL/GenBank/DDBJ databases">
        <title>Halomicroarcula sp. F24A a new haloarchaeum isolated from saline soil.</title>
        <authorList>
            <person name="Duran-Viseras A."/>
            <person name="Sanchez-Porro C."/>
            <person name="Ventosa A."/>
        </authorList>
    </citation>
    <scope>NUCLEOTIDE SEQUENCE</scope>
    <source>
        <strain evidence="3">F24A</strain>
    </source>
</reference>
<dbReference type="Proteomes" id="UP000783863">
    <property type="component" value="Unassembled WGS sequence"/>
</dbReference>
<protein>
    <recommendedName>
        <fullName evidence="5">TrbL/VirB6 plasmid conjugal transfer protein</fullName>
    </recommendedName>
</protein>
<feature type="transmembrane region" description="Helical" evidence="2">
    <location>
        <begin position="340"/>
        <end position="359"/>
    </location>
</feature>
<evidence type="ECO:0000256" key="2">
    <source>
        <dbReference type="SAM" id="Phobius"/>
    </source>
</evidence>
<feature type="compositionally biased region" description="Gly residues" evidence="1">
    <location>
        <begin position="31"/>
        <end position="54"/>
    </location>
</feature>
<keyword evidence="2" id="KW-0812">Transmembrane</keyword>
<evidence type="ECO:0000313" key="3">
    <source>
        <dbReference type="EMBL" id="MBX0305649.1"/>
    </source>
</evidence>
<feature type="compositionally biased region" description="Basic and acidic residues" evidence="1">
    <location>
        <begin position="608"/>
        <end position="617"/>
    </location>
</feature>
<evidence type="ECO:0008006" key="5">
    <source>
        <dbReference type="Google" id="ProtNLM"/>
    </source>
</evidence>
<gene>
    <name evidence="3" type="ORF">EGD98_18560</name>
</gene>
<organism evidence="3 4">
    <name type="scientific">Haloarcula salinisoli</name>
    <dbReference type="NCBI Taxonomy" id="2487746"/>
    <lineage>
        <taxon>Archaea</taxon>
        <taxon>Methanobacteriati</taxon>
        <taxon>Methanobacteriota</taxon>
        <taxon>Stenosarchaea group</taxon>
        <taxon>Halobacteria</taxon>
        <taxon>Halobacteriales</taxon>
        <taxon>Haloarculaceae</taxon>
        <taxon>Haloarcula</taxon>
    </lineage>
</organism>
<dbReference type="InterPro" id="IPR045782">
    <property type="entry name" value="TrbL_3"/>
</dbReference>
<feature type="region of interest" description="Disordered" evidence="1">
    <location>
        <begin position="448"/>
        <end position="617"/>
    </location>
</feature>
<dbReference type="RefSeq" id="WP_220589846.1">
    <property type="nucleotide sequence ID" value="NZ_RKLQ01000005.1"/>
</dbReference>
<feature type="compositionally biased region" description="Low complexity" evidence="1">
    <location>
        <begin position="551"/>
        <end position="560"/>
    </location>
</feature>
<name>A0A8J7YLZ6_9EURY</name>
<comment type="caution">
    <text evidence="3">The sequence shown here is derived from an EMBL/GenBank/DDBJ whole genome shotgun (WGS) entry which is preliminary data.</text>
</comment>
<evidence type="ECO:0000313" key="4">
    <source>
        <dbReference type="Proteomes" id="UP000783863"/>
    </source>
</evidence>
<evidence type="ECO:0000256" key="1">
    <source>
        <dbReference type="SAM" id="MobiDB-lite"/>
    </source>
</evidence>
<feature type="region of interest" description="Disordered" evidence="1">
    <location>
        <begin position="17"/>
        <end position="55"/>
    </location>
</feature>
<feature type="transmembrane region" description="Helical" evidence="2">
    <location>
        <begin position="243"/>
        <end position="269"/>
    </location>
</feature>
<keyword evidence="2" id="KW-0472">Membrane</keyword>
<feature type="transmembrane region" description="Helical" evidence="2">
    <location>
        <begin position="160"/>
        <end position="180"/>
    </location>
</feature>
<dbReference type="AlphaFoldDB" id="A0A8J7YLZ6"/>
<feature type="transmembrane region" description="Helical" evidence="2">
    <location>
        <begin position="276"/>
        <end position="296"/>
    </location>
</feature>
<dbReference type="EMBL" id="RKLQ01000005">
    <property type="protein sequence ID" value="MBX0305649.1"/>
    <property type="molecule type" value="Genomic_DNA"/>
</dbReference>